<accession>A0A1I6W967</accession>
<reference evidence="3" key="1">
    <citation type="submission" date="2016-10" db="EMBL/GenBank/DDBJ databases">
        <authorList>
            <person name="Varghese N."/>
            <person name="Submissions S."/>
        </authorList>
    </citation>
    <scope>NUCLEOTIDE SEQUENCE [LARGE SCALE GENOMIC DNA]</scope>
    <source>
        <strain evidence="3">ANC 5076</strain>
    </source>
</reference>
<name>A0A1I6W967_9GAMM</name>
<evidence type="ECO:0000259" key="1">
    <source>
        <dbReference type="Pfam" id="PF09722"/>
    </source>
</evidence>
<dbReference type="EMBL" id="FOZU01000048">
    <property type="protein sequence ID" value="SFT22547.1"/>
    <property type="molecule type" value="Genomic_DNA"/>
</dbReference>
<dbReference type="Proteomes" id="UP000182827">
    <property type="component" value="Unassembled WGS sequence"/>
</dbReference>
<proteinExistence type="predicted"/>
<protein>
    <recommendedName>
        <fullName evidence="1">Antitoxin Xre/MbcA/ParS-like toxin-binding domain-containing protein</fullName>
    </recommendedName>
</protein>
<feature type="domain" description="Antitoxin Xre/MbcA/ParS-like toxin-binding" evidence="1">
    <location>
        <begin position="58"/>
        <end position="102"/>
    </location>
</feature>
<gene>
    <name evidence="2" type="ORF">SAMN05444586_10485</name>
</gene>
<dbReference type="AlphaFoldDB" id="A0A1I6W967"/>
<dbReference type="RefSeq" id="WP_074947743.1">
    <property type="nucleotide sequence ID" value="NZ_FOZU01000048.1"/>
</dbReference>
<evidence type="ECO:0000313" key="2">
    <source>
        <dbReference type="EMBL" id="SFT22547.1"/>
    </source>
</evidence>
<organism evidence="2 3">
    <name type="scientific">Acinetobacter bohemicus</name>
    <dbReference type="NCBI Taxonomy" id="1435036"/>
    <lineage>
        <taxon>Bacteria</taxon>
        <taxon>Pseudomonadati</taxon>
        <taxon>Pseudomonadota</taxon>
        <taxon>Gammaproteobacteria</taxon>
        <taxon>Moraxellales</taxon>
        <taxon>Moraxellaceae</taxon>
        <taxon>Acinetobacter</taxon>
    </lineage>
</organism>
<dbReference type="Pfam" id="PF09722">
    <property type="entry name" value="Xre_MbcA_ParS_C"/>
    <property type="match status" value="1"/>
</dbReference>
<keyword evidence="3" id="KW-1185">Reference proteome</keyword>
<sequence>MNNNAVLTKATMHAATQLGLTQYQLEQVLGQNQTTTIELDPDSKPGKKALLLIQIFKSLDALNGGDLEWIQHFMCSQNQITGGVPIEQIQNEIGLVKVQKYLQDLLIK</sequence>
<dbReference type="InterPro" id="IPR024467">
    <property type="entry name" value="Xre/MbcA/ParS-like_toxin-bd"/>
</dbReference>
<evidence type="ECO:0000313" key="3">
    <source>
        <dbReference type="Proteomes" id="UP000182827"/>
    </source>
</evidence>